<proteinExistence type="predicted"/>
<gene>
    <name evidence="2" type="ORF">NCTC12195_04973</name>
    <name evidence="1" type="ORF">SGA02_24310</name>
</gene>
<name>A0A0D0SF47_STAGA</name>
<evidence type="ECO:0000313" key="2">
    <source>
        <dbReference type="EMBL" id="SUQ38596.1"/>
    </source>
</evidence>
<dbReference type="EMBL" id="UHDK01000003">
    <property type="protein sequence ID" value="SUQ38596.1"/>
    <property type="molecule type" value="Genomic_DNA"/>
</dbReference>
<keyword evidence="4" id="KW-1185">Reference proteome</keyword>
<evidence type="ECO:0000313" key="1">
    <source>
        <dbReference type="EMBL" id="GEQ06603.1"/>
    </source>
</evidence>
<reference evidence="1 4" key="2">
    <citation type="submission" date="2019-07" db="EMBL/GenBank/DDBJ databases">
        <title>Whole genome shotgun sequence of Staphylococcus gallinarum NBRC 109767.</title>
        <authorList>
            <person name="Hosoyama A."/>
            <person name="Uohara A."/>
            <person name="Ohji S."/>
            <person name="Ichikawa N."/>
        </authorList>
    </citation>
    <scope>NUCLEOTIDE SEQUENCE [LARGE SCALE GENOMIC DNA]</scope>
    <source>
        <strain evidence="1 4">NBRC 109767</strain>
    </source>
</reference>
<dbReference type="AlphaFoldDB" id="A0A0D0SF47"/>
<dbReference type="Proteomes" id="UP000255277">
    <property type="component" value="Unassembled WGS sequence"/>
</dbReference>
<reference evidence="2 3" key="1">
    <citation type="submission" date="2018-06" db="EMBL/GenBank/DDBJ databases">
        <authorList>
            <consortium name="Pathogen Informatics"/>
            <person name="Doyle S."/>
        </authorList>
    </citation>
    <scope>NUCLEOTIDE SEQUENCE [LARGE SCALE GENOMIC DNA]</scope>
    <source>
        <strain evidence="2 3">NCTC12195</strain>
    </source>
</reference>
<dbReference type="RefSeq" id="WP_042739624.1">
    <property type="nucleotide sequence ID" value="NZ_BKAX01000007.1"/>
</dbReference>
<dbReference type="Proteomes" id="UP000321057">
    <property type="component" value="Unassembled WGS sequence"/>
</dbReference>
<evidence type="ECO:0000313" key="4">
    <source>
        <dbReference type="Proteomes" id="UP000321057"/>
    </source>
</evidence>
<sequence>MAINDRFENIFKNLDAYYKSKIEFNDLITGNLPEVDLLNISESKLSDHLMDALITIDIFTKIKEFNNKQLGIYEKILTDVYHIIEMIDLNAREQEKILAFQKELLLRRRKAKELNNVLNLLPKRPGDTQERLNKLSLVERRKTKLQYSLRSKNVFGDVIEDTKKLGIYKGNFIETSRIKMLQKDESYISRQYIKLLEAILEDNGEGDSNQNVRTKILNFIRKDKS</sequence>
<dbReference type="EMBL" id="BKAX01000007">
    <property type="protein sequence ID" value="GEQ06603.1"/>
    <property type="molecule type" value="Genomic_DNA"/>
</dbReference>
<protein>
    <submittedName>
        <fullName evidence="2">Uncharacterized protein</fullName>
    </submittedName>
</protein>
<organism evidence="2 3">
    <name type="scientific">Staphylococcus gallinarum</name>
    <dbReference type="NCBI Taxonomy" id="1293"/>
    <lineage>
        <taxon>Bacteria</taxon>
        <taxon>Bacillati</taxon>
        <taxon>Bacillota</taxon>
        <taxon>Bacilli</taxon>
        <taxon>Bacillales</taxon>
        <taxon>Staphylococcaceae</taxon>
        <taxon>Staphylococcus</taxon>
    </lineage>
</organism>
<evidence type="ECO:0000313" key="3">
    <source>
        <dbReference type="Proteomes" id="UP000255277"/>
    </source>
</evidence>
<accession>A0A0D0SF47</accession>